<dbReference type="PANTHER" id="PTHR15337:SF11">
    <property type="entry name" value="THIOREDOXIN DOMAIN-CONTAINING PROTEIN"/>
    <property type="match status" value="1"/>
</dbReference>
<dbReference type="SUPFAM" id="SSF48452">
    <property type="entry name" value="TPR-like"/>
    <property type="match status" value="1"/>
</dbReference>
<accession>A0A6N8J7S9</accession>
<dbReference type="InterPro" id="IPR036249">
    <property type="entry name" value="Thioredoxin-like_sf"/>
</dbReference>
<evidence type="ECO:0000313" key="4">
    <source>
        <dbReference type="Proteomes" id="UP000468388"/>
    </source>
</evidence>
<keyword evidence="1" id="KW-0732">Signal</keyword>
<organism evidence="3 4">
    <name type="scientific">Chitinophaga oryziterrae</name>
    <dbReference type="NCBI Taxonomy" id="1031224"/>
    <lineage>
        <taxon>Bacteria</taxon>
        <taxon>Pseudomonadati</taxon>
        <taxon>Bacteroidota</taxon>
        <taxon>Chitinophagia</taxon>
        <taxon>Chitinophagales</taxon>
        <taxon>Chitinophagaceae</taxon>
        <taxon>Chitinophaga</taxon>
    </lineage>
</organism>
<dbReference type="Proteomes" id="UP000468388">
    <property type="component" value="Unassembled WGS sequence"/>
</dbReference>
<feature type="domain" description="Thioredoxin" evidence="2">
    <location>
        <begin position="30"/>
        <end position="164"/>
    </location>
</feature>
<keyword evidence="4" id="KW-1185">Reference proteome</keyword>
<comment type="caution">
    <text evidence="3">The sequence shown here is derived from an EMBL/GenBank/DDBJ whole genome shotgun (WGS) entry which is preliminary data.</text>
</comment>
<sequence length="447" mass="51540">MEQSNGVNSPFKIIEMKKIIMILCWLLPTIVHAQKNEEVVFKDFSNWQQVLAKAKTEHKNIFVDAYATWCGPCKKMDADVYTDPKVVEFVNSNFIAVKVQFDQTDKDSEGTKHWYTDAKYLMDTYHIEAFPTFLFISPNGELLQKDMGYQNPSDFLTILNNAINPQDNYAGQVNQFKKGKITRKQLLVLIIKTKDYHNDSLALEMAKFYKKSFIDQSQSNKIINAELPAFIVNFHELLSIHDPIVQFMYHKPALADSMMELPGYSRRVVDNLIAKDAINPIIKPNGKYTSTLPHWDALEKQVAKSYDPITAKRLLINAKIGWYSAVKDWPNIIKYNIEKLDDQGLDTVGLAASALNNLSYNIIFKFSNDPYALNKAIGYMEVLLKNQPKNVHWLDTYANLLYKVGRKKEAIKHETVALDFAKETNKDEISIYEERIKKMQDNIPTWQ</sequence>
<dbReference type="PROSITE" id="PS51352">
    <property type="entry name" value="THIOREDOXIN_2"/>
    <property type="match status" value="1"/>
</dbReference>
<reference evidence="3 4" key="1">
    <citation type="submission" date="2019-12" db="EMBL/GenBank/DDBJ databases">
        <title>The draft genomic sequence of strain Chitinophaga oryziterrae JCM 16595.</title>
        <authorList>
            <person name="Zhang X."/>
        </authorList>
    </citation>
    <scope>NUCLEOTIDE SEQUENCE [LARGE SCALE GENOMIC DNA]</scope>
    <source>
        <strain evidence="3 4">JCM 16595</strain>
    </source>
</reference>
<dbReference type="Pfam" id="PF13899">
    <property type="entry name" value="Thioredoxin_7"/>
    <property type="match status" value="1"/>
</dbReference>
<dbReference type="GO" id="GO:0006950">
    <property type="term" value="P:response to stress"/>
    <property type="evidence" value="ECO:0007669"/>
    <property type="project" value="UniProtKB-ARBA"/>
</dbReference>
<dbReference type="InterPro" id="IPR051099">
    <property type="entry name" value="AGR/TXD"/>
</dbReference>
<dbReference type="Gene3D" id="3.40.30.10">
    <property type="entry name" value="Glutaredoxin"/>
    <property type="match status" value="1"/>
</dbReference>
<evidence type="ECO:0000256" key="1">
    <source>
        <dbReference type="ARBA" id="ARBA00022729"/>
    </source>
</evidence>
<dbReference type="PANTHER" id="PTHR15337">
    <property type="entry name" value="ANTERIOR GRADIENT PROTEIN-RELATED"/>
    <property type="match status" value="1"/>
</dbReference>
<dbReference type="InterPro" id="IPR013766">
    <property type="entry name" value="Thioredoxin_domain"/>
</dbReference>
<dbReference type="AlphaFoldDB" id="A0A6N8J7S9"/>
<evidence type="ECO:0000313" key="3">
    <source>
        <dbReference type="EMBL" id="MVT40252.1"/>
    </source>
</evidence>
<protein>
    <submittedName>
        <fullName evidence="3">Thioredoxin fold domain-containing protein</fullName>
    </submittedName>
</protein>
<dbReference type="EMBL" id="WRXO01000001">
    <property type="protein sequence ID" value="MVT40252.1"/>
    <property type="molecule type" value="Genomic_DNA"/>
</dbReference>
<dbReference type="InterPro" id="IPR011990">
    <property type="entry name" value="TPR-like_helical_dom_sf"/>
</dbReference>
<evidence type="ECO:0000259" key="2">
    <source>
        <dbReference type="PROSITE" id="PS51352"/>
    </source>
</evidence>
<dbReference type="SUPFAM" id="SSF52833">
    <property type="entry name" value="Thioredoxin-like"/>
    <property type="match status" value="1"/>
</dbReference>
<gene>
    <name evidence="3" type="ORF">GO495_06640</name>
</gene>
<proteinExistence type="predicted"/>
<name>A0A6N8J7S9_9BACT</name>